<dbReference type="GO" id="GO:0008270">
    <property type="term" value="F:zinc ion binding"/>
    <property type="evidence" value="ECO:0007669"/>
    <property type="project" value="InterPro"/>
</dbReference>
<evidence type="ECO:0000256" key="9">
    <source>
        <dbReference type="ARBA" id="ARBA00023157"/>
    </source>
</evidence>
<dbReference type="RefSeq" id="XP_013931038.1">
    <property type="nucleotide sequence ID" value="XM_014075563.1"/>
</dbReference>
<evidence type="ECO:0000256" key="2">
    <source>
        <dbReference type="ARBA" id="ARBA00022525"/>
    </source>
</evidence>
<evidence type="ECO:0000256" key="8">
    <source>
        <dbReference type="ARBA" id="ARBA00023049"/>
    </source>
</evidence>
<dbReference type="InterPro" id="IPR001590">
    <property type="entry name" value="Peptidase_M12B"/>
</dbReference>
<evidence type="ECO:0000313" key="14">
    <source>
        <dbReference type="Proteomes" id="UP000504617"/>
    </source>
</evidence>
<accession>A0A6I9Z1W4</accession>
<evidence type="ECO:0000313" key="15">
    <source>
        <dbReference type="RefSeq" id="XP_013931038.1"/>
    </source>
</evidence>
<keyword evidence="4" id="KW-0645">Protease</keyword>
<dbReference type="Gene3D" id="3.40.390.10">
    <property type="entry name" value="Collagenase (Catalytic Domain)"/>
    <property type="match status" value="1"/>
</dbReference>
<dbReference type="PANTHER" id="PTHR11905:SF256">
    <property type="entry name" value="PEPTIDASE M12B DOMAIN-CONTAINING PROTEIN"/>
    <property type="match status" value="1"/>
</dbReference>
<proteinExistence type="predicted"/>
<evidence type="ECO:0000256" key="10">
    <source>
        <dbReference type="ARBA" id="ARBA00023180"/>
    </source>
</evidence>
<keyword evidence="7 11" id="KW-0862">Zinc</keyword>
<keyword evidence="6" id="KW-0378">Hydrolase</keyword>
<evidence type="ECO:0000259" key="13">
    <source>
        <dbReference type="PROSITE" id="PS50215"/>
    </source>
</evidence>
<keyword evidence="5 11" id="KW-0479">Metal-binding</keyword>
<evidence type="ECO:0000256" key="3">
    <source>
        <dbReference type="ARBA" id="ARBA00022530"/>
    </source>
</evidence>
<dbReference type="AlphaFoldDB" id="A0A6I9Z1W4"/>
<dbReference type="PRINTS" id="PR01861">
    <property type="entry name" value="ADAMTS8"/>
</dbReference>
<dbReference type="KEGG" id="tsr:106556578"/>
<protein>
    <submittedName>
        <fullName evidence="15">A disintegrin and metalloproteinase with thrombospondin motifs 8-like</fullName>
    </submittedName>
</protein>
<keyword evidence="14" id="KW-1185">Reference proteome</keyword>
<feature type="signal peptide" evidence="12">
    <location>
        <begin position="1"/>
        <end position="31"/>
    </location>
</feature>
<organism evidence="14 15">
    <name type="scientific">Thamnophis sirtalis</name>
    <dbReference type="NCBI Taxonomy" id="35019"/>
    <lineage>
        <taxon>Eukaryota</taxon>
        <taxon>Metazoa</taxon>
        <taxon>Chordata</taxon>
        <taxon>Craniata</taxon>
        <taxon>Vertebrata</taxon>
        <taxon>Euteleostomi</taxon>
        <taxon>Lepidosauria</taxon>
        <taxon>Squamata</taxon>
        <taxon>Bifurcata</taxon>
        <taxon>Unidentata</taxon>
        <taxon>Episquamata</taxon>
        <taxon>Toxicofera</taxon>
        <taxon>Serpentes</taxon>
        <taxon>Colubroidea</taxon>
        <taxon>Colubridae</taxon>
        <taxon>Natricinae</taxon>
        <taxon>Thamnophis</taxon>
    </lineage>
</organism>
<dbReference type="Proteomes" id="UP000504617">
    <property type="component" value="Unplaced"/>
</dbReference>
<evidence type="ECO:0000256" key="5">
    <source>
        <dbReference type="ARBA" id="ARBA00022723"/>
    </source>
</evidence>
<feature type="binding site" evidence="11">
    <location>
        <position position="351"/>
    </location>
    <ligand>
        <name>Zn(2+)</name>
        <dbReference type="ChEBI" id="CHEBI:29105"/>
        <note>catalytic</note>
    </ligand>
</feature>
<evidence type="ECO:0000256" key="11">
    <source>
        <dbReference type="PROSITE-ProRule" id="PRU00276"/>
    </source>
</evidence>
<feature type="domain" description="Peptidase M12B" evidence="13">
    <location>
        <begin position="204"/>
        <end position="413"/>
    </location>
</feature>
<dbReference type="GO" id="GO:0006508">
    <property type="term" value="P:proteolysis"/>
    <property type="evidence" value="ECO:0007669"/>
    <property type="project" value="UniProtKB-KW"/>
</dbReference>
<dbReference type="InterPro" id="IPR002870">
    <property type="entry name" value="Peptidase_M12B_N"/>
</dbReference>
<evidence type="ECO:0000256" key="4">
    <source>
        <dbReference type="ARBA" id="ARBA00022670"/>
    </source>
</evidence>
<keyword evidence="3" id="KW-0272">Extracellular matrix</keyword>
<dbReference type="Pfam" id="PF01421">
    <property type="entry name" value="Reprolysin"/>
    <property type="match status" value="1"/>
</dbReference>
<dbReference type="InterPro" id="IPR024079">
    <property type="entry name" value="MetalloPept_cat_dom_sf"/>
</dbReference>
<dbReference type="Pfam" id="PF01562">
    <property type="entry name" value="Pep_M12B_propep"/>
    <property type="match status" value="1"/>
</dbReference>
<dbReference type="PROSITE" id="PS50215">
    <property type="entry name" value="ADAM_MEPRO"/>
    <property type="match status" value="1"/>
</dbReference>
<reference evidence="15" key="1">
    <citation type="submission" date="2025-08" db="UniProtKB">
        <authorList>
            <consortium name="RefSeq"/>
        </authorList>
    </citation>
    <scope>IDENTIFICATION</scope>
</reference>
<evidence type="ECO:0000256" key="7">
    <source>
        <dbReference type="ARBA" id="ARBA00022833"/>
    </source>
</evidence>
<feature type="active site" evidence="11">
    <location>
        <position position="348"/>
    </location>
</feature>
<evidence type="ECO:0000256" key="1">
    <source>
        <dbReference type="ARBA" id="ARBA00004498"/>
    </source>
</evidence>
<evidence type="ECO:0000256" key="12">
    <source>
        <dbReference type="SAM" id="SignalP"/>
    </source>
</evidence>
<feature type="binding site" evidence="11">
    <location>
        <position position="347"/>
    </location>
    <ligand>
        <name>Zn(2+)</name>
        <dbReference type="ChEBI" id="CHEBI:29105"/>
        <note>catalytic</note>
    </ligand>
</feature>
<sequence length="414" mass="45787">MPLPLQQQPFASWLAALFSLFPLLLFPNAWALSLQNSGGGGVQEVVPVWGDMPPGKSRQVSFSITAFGKVLLLQLEPDASFLASGLKIQHVGRKEPVGFLAEKEEEEDVKLRRCFYSGTVNSQPDSLVAVSLCQGIRGSFFVDGDKYIIQPQNPGSGDPLMQVHQLQKRSWPKEAGQDRRGGEAQLGPNSTTLNRAKRFTSQARYVETLLVADTSMVQFYGDDLMNHILTLMSVAAQIYKHPSLKNSINLVVVKVLVVEDEKDGPEVSDNGGLMLRNFCNWQQFFNPPSDRHPEHYDTAILLTRQDFCGHQTCRTLGVAETGTMCDPNKSCSVIEDEGLQAAYTLAHELGHVLSMPHDDSKSCERLFGTLGKHHMMAPLFIHLNKTLPWSPCSAMYITEFLDGGHGNCLLSNTK</sequence>
<dbReference type="InterPro" id="IPR013277">
    <property type="entry name" value="Pept_M12B_ADAM-TS8"/>
</dbReference>
<dbReference type="OrthoDB" id="412680at2759"/>
<comment type="caution">
    <text evidence="11">Lacks conserved residue(s) required for the propagation of feature annotation.</text>
</comment>
<dbReference type="CDD" id="cd04273">
    <property type="entry name" value="ZnMc_ADAMTS_like"/>
    <property type="match status" value="1"/>
</dbReference>
<dbReference type="FunFam" id="3.40.390.10:FF:000001">
    <property type="entry name" value="A disintegrin and metalloproteinase with thrombospondin motifs 1"/>
    <property type="match status" value="1"/>
</dbReference>
<keyword evidence="10" id="KW-0325">Glycoprotein</keyword>
<evidence type="ECO:0000256" key="6">
    <source>
        <dbReference type="ARBA" id="ARBA00022801"/>
    </source>
</evidence>
<dbReference type="GO" id="GO:0004222">
    <property type="term" value="F:metalloendopeptidase activity"/>
    <property type="evidence" value="ECO:0007669"/>
    <property type="project" value="InterPro"/>
</dbReference>
<dbReference type="SUPFAM" id="SSF55486">
    <property type="entry name" value="Metalloproteases ('zincins'), catalytic domain"/>
    <property type="match status" value="1"/>
</dbReference>
<keyword evidence="12" id="KW-0732">Signal</keyword>
<comment type="subcellular location">
    <subcellularLocation>
        <location evidence="1">Secreted</location>
        <location evidence="1">Extracellular space</location>
        <location evidence="1">Extracellular matrix</location>
    </subcellularLocation>
</comment>
<keyword evidence="8" id="KW-0482">Metalloprotease</keyword>
<feature type="chain" id="PRO_5026807712" evidence="12">
    <location>
        <begin position="32"/>
        <end position="414"/>
    </location>
</feature>
<keyword evidence="9" id="KW-1015">Disulfide bond</keyword>
<keyword evidence="2" id="KW-0964">Secreted</keyword>
<gene>
    <name evidence="15" type="primary">LOC106556578</name>
</gene>
<dbReference type="GeneID" id="106556578"/>
<name>A0A6I9Z1W4_9SAUR</name>
<feature type="non-terminal residue" evidence="15">
    <location>
        <position position="414"/>
    </location>
</feature>
<dbReference type="PANTHER" id="PTHR11905">
    <property type="entry name" value="ADAM A DISINTEGRIN AND METALLOPROTEASE DOMAIN"/>
    <property type="match status" value="1"/>
</dbReference>
<feature type="binding site" evidence="11">
    <location>
        <position position="357"/>
    </location>
    <ligand>
        <name>Zn(2+)</name>
        <dbReference type="ChEBI" id="CHEBI:29105"/>
        <note>catalytic</note>
    </ligand>
</feature>